<accession>A0AAN5I4T7</accession>
<dbReference type="Gene3D" id="2.60.120.290">
    <property type="entry name" value="Spermadhesin, CUB domain"/>
    <property type="match status" value="1"/>
</dbReference>
<comment type="caution">
    <text evidence="6">The sequence shown here is derived from an EMBL/GenBank/DDBJ whole genome shotgun (WGS) entry which is preliminary data.</text>
</comment>
<sequence length="363" mass="40668">AQMWRLLTLFALRQFVFCTCSENFRLIKDGECRGLGGTDVGTFADAAFITWFICDELIATAMVFNFQHYYYWVNEESVPLSDGYMIMGLLCNTTSREWVWTDMSPLDYKPTKAYYDPALDKPCVPGASWYLHPNSSWLLGVNNKDPINILSFCTTQLEHPTPEDAGCDEEDELCYPIVPSGENWQDGEATCKRFDGNLASIHNKQENNFVRRQAVALYSSHAVFIGAKAGNDGVFQWIDGTEMDFVNWAPGYPKENFGDCAALDWYRTAGQWMNIDCNAKLPAACMVNKAPDVVPACTGQAYEEGAIFTSPGYPFSSNTPCEYLLEVPAGKQLQLEIIYLESNECCDSLVLHDAHQGGHQIAK</sequence>
<dbReference type="InterPro" id="IPR016187">
    <property type="entry name" value="CTDL_fold"/>
</dbReference>
<dbReference type="InterPro" id="IPR018378">
    <property type="entry name" value="C-type_lectin_CS"/>
</dbReference>
<feature type="non-terminal residue" evidence="6">
    <location>
        <position position="1"/>
    </location>
</feature>
<feature type="non-terminal residue" evidence="6">
    <location>
        <position position="363"/>
    </location>
</feature>
<evidence type="ECO:0000256" key="1">
    <source>
        <dbReference type="ARBA" id="ARBA00023157"/>
    </source>
</evidence>
<protein>
    <recommendedName>
        <fullName evidence="8">C-type lectin</fullName>
    </recommendedName>
</protein>
<feature type="domain" description="C-type lectin" evidence="5">
    <location>
        <begin position="170"/>
        <end position="286"/>
    </location>
</feature>
<dbReference type="AlphaFoldDB" id="A0AAN5I4T7"/>
<dbReference type="InterPro" id="IPR001304">
    <property type="entry name" value="C-type_lectin-like"/>
</dbReference>
<dbReference type="PANTHER" id="PTHR22991:SF40">
    <property type="entry name" value="PROTEIN CBG13490"/>
    <property type="match status" value="1"/>
</dbReference>
<organism evidence="6 7">
    <name type="scientific">Pristionchus mayeri</name>
    <dbReference type="NCBI Taxonomy" id="1317129"/>
    <lineage>
        <taxon>Eukaryota</taxon>
        <taxon>Metazoa</taxon>
        <taxon>Ecdysozoa</taxon>
        <taxon>Nematoda</taxon>
        <taxon>Chromadorea</taxon>
        <taxon>Rhabditida</taxon>
        <taxon>Rhabditina</taxon>
        <taxon>Diplogasteromorpha</taxon>
        <taxon>Diplogasteroidea</taxon>
        <taxon>Neodiplogasteridae</taxon>
        <taxon>Pristionchus</taxon>
    </lineage>
</organism>
<dbReference type="EMBL" id="BTRK01000005">
    <property type="protein sequence ID" value="GMR51569.1"/>
    <property type="molecule type" value="Genomic_DNA"/>
</dbReference>
<name>A0AAN5I4T7_9BILA</name>
<feature type="chain" id="PRO_5042813834" description="C-type lectin" evidence="3">
    <location>
        <begin position="19"/>
        <end position="363"/>
    </location>
</feature>
<dbReference type="Gene3D" id="3.10.100.10">
    <property type="entry name" value="Mannose-Binding Protein A, subunit A"/>
    <property type="match status" value="1"/>
</dbReference>
<dbReference type="PROSITE" id="PS00615">
    <property type="entry name" value="C_TYPE_LECTIN_1"/>
    <property type="match status" value="1"/>
</dbReference>
<gene>
    <name evidence="6" type="ORF">PMAYCL1PPCAC_21764</name>
</gene>
<evidence type="ECO:0000256" key="3">
    <source>
        <dbReference type="SAM" id="SignalP"/>
    </source>
</evidence>
<proteinExistence type="predicted"/>
<evidence type="ECO:0000256" key="2">
    <source>
        <dbReference type="PROSITE-ProRule" id="PRU00059"/>
    </source>
</evidence>
<dbReference type="InterPro" id="IPR016186">
    <property type="entry name" value="C-type_lectin-like/link_sf"/>
</dbReference>
<keyword evidence="7" id="KW-1185">Reference proteome</keyword>
<evidence type="ECO:0008006" key="8">
    <source>
        <dbReference type="Google" id="ProtNLM"/>
    </source>
</evidence>
<dbReference type="PROSITE" id="PS01180">
    <property type="entry name" value="CUB"/>
    <property type="match status" value="1"/>
</dbReference>
<evidence type="ECO:0000259" key="4">
    <source>
        <dbReference type="PROSITE" id="PS01180"/>
    </source>
</evidence>
<feature type="domain" description="CUB" evidence="4">
    <location>
        <begin position="297"/>
        <end position="363"/>
    </location>
</feature>
<dbReference type="Proteomes" id="UP001328107">
    <property type="component" value="Unassembled WGS sequence"/>
</dbReference>
<evidence type="ECO:0000313" key="7">
    <source>
        <dbReference type="Proteomes" id="UP001328107"/>
    </source>
</evidence>
<dbReference type="SUPFAM" id="SSF56436">
    <property type="entry name" value="C-type lectin-like"/>
    <property type="match status" value="1"/>
</dbReference>
<dbReference type="Pfam" id="PF00059">
    <property type="entry name" value="Lectin_C"/>
    <property type="match status" value="1"/>
</dbReference>
<keyword evidence="3" id="KW-0732">Signal</keyword>
<evidence type="ECO:0000259" key="5">
    <source>
        <dbReference type="PROSITE" id="PS50041"/>
    </source>
</evidence>
<comment type="caution">
    <text evidence="2">Lacks conserved residue(s) required for the propagation of feature annotation.</text>
</comment>
<dbReference type="InterPro" id="IPR050976">
    <property type="entry name" value="Snaclec"/>
</dbReference>
<feature type="signal peptide" evidence="3">
    <location>
        <begin position="1"/>
        <end position="18"/>
    </location>
</feature>
<keyword evidence="1" id="KW-1015">Disulfide bond</keyword>
<dbReference type="PROSITE" id="PS50041">
    <property type="entry name" value="C_TYPE_LECTIN_2"/>
    <property type="match status" value="1"/>
</dbReference>
<dbReference type="CDD" id="cd00037">
    <property type="entry name" value="CLECT"/>
    <property type="match status" value="1"/>
</dbReference>
<dbReference type="SMART" id="SM00034">
    <property type="entry name" value="CLECT"/>
    <property type="match status" value="1"/>
</dbReference>
<evidence type="ECO:0000313" key="6">
    <source>
        <dbReference type="EMBL" id="GMR51569.1"/>
    </source>
</evidence>
<dbReference type="InterPro" id="IPR035914">
    <property type="entry name" value="Sperma_CUB_dom_sf"/>
</dbReference>
<dbReference type="InterPro" id="IPR000859">
    <property type="entry name" value="CUB_dom"/>
</dbReference>
<dbReference type="PANTHER" id="PTHR22991">
    <property type="entry name" value="PROTEIN CBG13490"/>
    <property type="match status" value="1"/>
</dbReference>
<dbReference type="SUPFAM" id="SSF49854">
    <property type="entry name" value="Spermadhesin, CUB domain"/>
    <property type="match status" value="1"/>
</dbReference>
<reference evidence="7" key="1">
    <citation type="submission" date="2022-10" db="EMBL/GenBank/DDBJ databases">
        <title>Genome assembly of Pristionchus species.</title>
        <authorList>
            <person name="Yoshida K."/>
            <person name="Sommer R.J."/>
        </authorList>
    </citation>
    <scope>NUCLEOTIDE SEQUENCE [LARGE SCALE GENOMIC DNA]</scope>
    <source>
        <strain evidence="7">RS5460</strain>
    </source>
</reference>